<keyword evidence="4" id="KW-1185">Reference proteome</keyword>
<evidence type="ECO:0000313" key="3">
    <source>
        <dbReference type="EMBL" id="PIC13116.1"/>
    </source>
</evidence>
<feature type="coiled-coil region" evidence="1">
    <location>
        <begin position="42"/>
        <end position="86"/>
    </location>
</feature>
<organism evidence="3 4">
    <name type="scientific">Caenorhabditis nigoni</name>
    <dbReference type="NCBI Taxonomy" id="1611254"/>
    <lineage>
        <taxon>Eukaryota</taxon>
        <taxon>Metazoa</taxon>
        <taxon>Ecdysozoa</taxon>
        <taxon>Nematoda</taxon>
        <taxon>Chromadorea</taxon>
        <taxon>Rhabditida</taxon>
        <taxon>Rhabditina</taxon>
        <taxon>Rhabditomorpha</taxon>
        <taxon>Rhabditoidea</taxon>
        <taxon>Rhabditidae</taxon>
        <taxon>Peloderinae</taxon>
        <taxon>Caenorhabditis</taxon>
    </lineage>
</organism>
<keyword evidence="1" id="KW-0175">Coiled coil</keyword>
<evidence type="ECO:0000256" key="1">
    <source>
        <dbReference type="SAM" id="Coils"/>
    </source>
</evidence>
<feature type="compositionally biased region" description="Basic and acidic residues" evidence="2">
    <location>
        <begin position="1"/>
        <end position="10"/>
    </location>
</feature>
<protein>
    <submittedName>
        <fullName evidence="3">Uncharacterized protein</fullName>
    </submittedName>
</protein>
<proteinExistence type="predicted"/>
<reference evidence="4" key="1">
    <citation type="submission" date="2017-10" db="EMBL/GenBank/DDBJ databases">
        <title>Rapid genome shrinkage in a self-fertile nematode reveals novel sperm competition proteins.</title>
        <authorList>
            <person name="Yin D."/>
            <person name="Schwarz E.M."/>
            <person name="Thomas C.G."/>
            <person name="Felde R.L."/>
            <person name="Korf I.F."/>
            <person name="Cutter A.D."/>
            <person name="Schartner C.M."/>
            <person name="Ralston E.J."/>
            <person name="Meyer B.J."/>
            <person name="Haag E.S."/>
        </authorList>
    </citation>
    <scope>NUCLEOTIDE SEQUENCE [LARGE SCALE GENOMIC DNA]</scope>
    <source>
        <strain evidence="4">JU1422</strain>
    </source>
</reference>
<feature type="region of interest" description="Disordered" evidence="2">
    <location>
        <begin position="1"/>
        <end position="31"/>
    </location>
</feature>
<accession>A0A2G5SE09</accession>
<sequence length="89" mass="10358">MEVIGNEKKTNKLNNFSKNDQEESRSHPLSNRNLFASQIEKLKEVVIENRAMKKENDELKQNMGEIKSANAKVKNGIRQMKEEKEQLEV</sequence>
<comment type="caution">
    <text evidence="3">The sequence shown here is derived from an EMBL/GenBank/DDBJ whole genome shotgun (WGS) entry which is preliminary data.</text>
</comment>
<dbReference type="Proteomes" id="UP000230233">
    <property type="component" value="Unassembled WGS sequence"/>
</dbReference>
<dbReference type="AlphaFoldDB" id="A0A2G5SE09"/>
<evidence type="ECO:0000313" key="4">
    <source>
        <dbReference type="Proteomes" id="UP000230233"/>
    </source>
</evidence>
<name>A0A2G5SE09_9PELO</name>
<evidence type="ECO:0000256" key="2">
    <source>
        <dbReference type="SAM" id="MobiDB-lite"/>
    </source>
</evidence>
<dbReference type="EMBL" id="PDUG01000015">
    <property type="protein sequence ID" value="PIC13116.1"/>
    <property type="molecule type" value="Genomic_DNA"/>
</dbReference>
<gene>
    <name evidence="3" type="ORF">B9Z55_027984</name>
</gene>